<dbReference type="EMBL" id="WXYO01000002">
    <property type="protein sequence ID" value="NAS11232.1"/>
    <property type="molecule type" value="Genomic_DNA"/>
</dbReference>
<organism evidence="1 2">
    <name type="scientific">Poritiphilus flavus</name>
    <dbReference type="NCBI Taxonomy" id="2697053"/>
    <lineage>
        <taxon>Bacteria</taxon>
        <taxon>Pseudomonadati</taxon>
        <taxon>Bacteroidota</taxon>
        <taxon>Flavobacteriia</taxon>
        <taxon>Flavobacteriales</taxon>
        <taxon>Flavobacteriaceae</taxon>
        <taxon>Poritiphilus</taxon>
    </lineage>
</organism>
<evidence type="ECO:0008006" key="3">
    <source>
        <dbReference type="Google" id="ProtNLM"/>
    </source>
</evidence>
<evidence type="ECO:0000313" key="1">
    <source>
        <dbReference type="EMBL" id="NAS11232.1"/>
    </source>
</evidence>
<dbReference type="AlphaFoldDB" id="A0A6L9E9J0"/>
<comment type="caution">
    <text evidence="1">The sequence shown here is derived from an EMBL/GenBank/DDBJ whole genome shotgun (WGS) entry which is preliminary data.</text>
</comment>
<gene>
    <name evidence="1" type="ORF">GTQ38_04420</name>
</gene>
<name>A0A6L9E9J0_9FLAO</name>
<accession>A0A6L9E9J0</accession>
<dbReference type="Proteomes" id="UP000475249">
    <property type="component" value="Unassembled WGS sequence"/>
</dbReference>
<proteinExistence type="predicted"/>
<dbReference type="CDD" id="cd12105">
    <property type="entry name" value="HmuY"/>
    <property type="match status" value="1"/>
</dbReference>
<evidence type="ECO:0000313" key="2">
    <source>
        <dbReference type="Proteomes" id="UP000475249"/>
    </source>
</evidence>
<reference evidence="1 2" key="1">
    <citation type="submission" date="2020-01" db="EMBL/GenBank/DDBJ databases">
        <title>Bacteria diversity of Porities sp.</title>
        <authorList>
            <person name="Wang G."/>
        </authorList>
    </citation>
    <scope>NUCLEOTIDE SEQUENCE [LARGE SCALE GENOMIC DNA]</scope>
    <source>
        <strain evidence="1 2">R33</strain>
    </source>
</reference>
<sequence length="200" mass="21219">MSISANGFTRAAPSSFTVLSNLVSETFTNLFAPQTGGFGEPAGGPFTKFSFADGDVTESETDWDIAFRSTTIAVNGGQVTGTNDEPARNGNAAAAIENGTFDDITSASGLTFVQDADGAFGIPTGSDSGWYNYNFMTNIVAPIPGKILVFRTADGKYAKVEILSYYEDAPANPDPDTNAARYFTFKYVYNPNEGETSLAE</sequence>
<dbReference type="InterPro" id="IPR025921">
    <property type="entry name" value="HmuY"/>
</dbReference>
<protein>
    <recommendedName>
        <fullName evidence="3">HmuY protein</fullName>
    </recommendedName>
</protein>
<keyword evidence="2" id="KW-1185">Reference proteome</keyword>
<dbReference type="Pfam" id="PF14064">
    <property type="entry name" value="HmuY"/>
    <property type="match status" value="1"/>
</dbReference>